<sequence length="226" mass="26796">HEKNRRNYLYKVFEKIKRTGGTLIIGGDFFDFWFYYPHMVPPGYADLMEELSILNKSGVFIHFVLGNHDYWDFGYFKKKFNAIVHSENFKIEENESNIQVCHGDGLLKNDVGYRFMKKIIRNQLCIFLFQNLHANWGYSIAKKISKTSGNYHHHDGKSDAIRAEMLEYARSQWKIGYKIILLGHYHQTGIIEENGNLLIFMGDWLRHFTVTRLDENGWWQGSWDEL</sequence>
<accession>A0A382URE5</accession>
<reference evidence="8" key="1">
    <citation type="submission" date="2018-05" db="EMBL/GenBank/DDBJ databases">
        <authorList>
            <person name="Lanie J.A."/>
            <person name="Ng W.-L."/>
            <person name="Kazmierczak K.M."/>
            <person name="Andrzejewski T.M."/>
            <person name="Davidsen T.M."/>
            <person name="Wayne K.J."/>
            <person name="Tettelin H."/>
            <person name="Glass J.I."/>
            <person name="Rusch D."/>
            <person name="Podicherti R."/>
            <person name="Tsui H.-C.T."/>
            <person name="Winkler M.E."/>
        </authorList>
    </citation>
    <scope>NUCLEOTIDE SEQUENCE</scope>
</reference>
<dbReference type="GO" id="GO:0009245">
    <property type="term" value="P:lipid A biosynthetic process"/>
    <property type="evidence" value="ECO:0007669"/>
    <property type="project" value="TreeGrafter"/>
</dbReference>
<dbReference type="GO" id="GO:0016020">
    <property type="term" value="C:membrane"/>
    <property type="evidence" value="ECO:0007669"/>
    <property type="project" value="GOC"/>
</dbReference>
<evidence type="ECO:0000256" key="5">
    <source>
        <dbReference type="ARBA" id="ARBA00023136"/>
    </source>
</evidence>
<gene>
    <name evidence="8" type="ORF">METZ01_LOCUS389561</name>
</gene>
<dbReference type="GO" id="GO:0008758">
    <property type="term" value="F:UDP-2,3-diacylglucosamine hydrolase activity"/>
    <property type="evidence" value="ECO:0007669"/>
    <property type="project" value="TreeGrafter"/>
</dbReference>
<evidence type="ECO:0000313" key="8">
    <source>
        <dbReference type="EMBL" id="SVD36707.1"/>
    </source>
</evidence>
<evidence type="ECO:0000256" key="4">
    <source>
        <dbReference type="ARBA" id="ARBA00022801"/>
    </source>
</evidence>
<dbReference type="InterPro" id="IPR043461">
    <property type="entry name" value="LpxH-like"/>
</dbReference>
<evidence type="ECO:0000256" key="3">
    <source>
        <dbReference type="ARBA" id="ARBA00022723"/>
    </source>
</evidence>
<dbReference type="EMBL" id="UINC01146146">
    <property type="protein sequence ID" value="SVD36707.1"/>
    <property type="molecule type" value="Genomic_DNA"/>
</dbReference>
<feature type="non-terminal residue" evidence="8">
    <location>
        <position position="1"/>
    </location>
</feature>
<dbReference type="SUPFAM" id="SSF56300">
    <property type="entry name" value="Metallo-dependent phosphatases"/>
    <property type="match status" value="1"/>
</dbReference>
<evidence type="ECO:0000256" key="1">
    <source>
        <dbReference type="ARBA" id="ARBA00022475"/>
    </source>
</evidence>
<feature type="domain" description="Calcineurin-like phosphoesterase" evidence="7">
    <location>
        <begin position="4"/>
        <end position="187"/>
    </location>
</feature>
<dbReference type="PANTHER" id="PTHR34990:SF1">
    <property type="entry name" value="UDP-2,3-DIACYLGLUCOSAMINE HYDROLASE"/>
    <property type="match status" value="1"/>
</dbReference>
<keyword evidence="5" id="KW-0472">Membrane</keyword>
<keyword evidence="2" id="KW-0997">Cell inner membrane</keyword>
<protein>
    <recommendedName>
        <fullName evidence="7">Calcineurin-like phosphoesterase domain-containing protein</fullName>
    </recommendedName>
</protein>
<dbReference type="PANTHER" id="PTHR34990">
    <property type="entry name" value="UDP-2,3-DIACYLGLUCOSAMINE HYDROLASE-RELATED"/>
    <property type="match status" value="1"/>
</dbReference>
<dbReference type="InterPro" id="IPR029052">
    <property type="entry name" value="Metallo-depent_PP-like"/>
</dbReference>
<name>A0A382URE5_9ZZZZ</name>
<evidence type="ECO:0000256" key="2">
    <source>
        <dbReference type="ARBA" id="ARBA00022519"/>
    </source>
</evidence>
<evidence type="ECO:0000256" key="6">
    <source>
        <dbReference type="ARBA" id="ARBA00023211"/>
    </source>
</evidence>
<keyword evidence="4" id="KW-0378">Hydrolase</keyword>
<dbReference type="Gene3D" id="3.60.21.10">
    <property type="match status" value="1"/>
</dbReference>
<evidence type="ECO:0000259" key="7">
    <source>
        <dbReference type="Pfam" id="PF00149"/>
    </source>
</evidence>
<dbReference type="CDD" id="cd07398">
    <property type="entry name" value="MPP_YbbF-LpxH"/>
    <property type="match status" value="1"/>
</dbReference>
<dbReference type="GO" id="GO:0046872">
    <property type="term" value="F:metal ion binding"/>
    <property type="evidence" value="ECO:0007669"/>
    <property type="project" value="UniProtKB-KW"/>
</dbReference>
<keyword evidence="3" id="KW-0479">Metal-binding</keyword>
<keyword evidence="1" id="KW-1003">Cell membrane</keyword>
<proteinExistence type="predicted"/>
<dbReference type="AlphaFoldDB" id="A0A382URE5"/>
<dbReference type="Pfam" id="PF00149">
    <property type="entry name" value="Metallophos"/>
    <property type="match status" value="1"/>
</dbReference>
<dbReference type="InterPro" id="IPR004843">
    <property type="entry name" value="Calcineurin-like_PHP"/>
</dbReference>
<organism evidence="8">
    <name type="scientific">marine metagenome</name>
    <dbReference type="NCBI Taxonomy" id="408172"/>
    <lineage>
        <taxon>unclassified sequences</taxon>
        <taxon>metagenomes</taxon>
        <taxon>ecological metagenomes</taxon>
    </lineage>
</organism>
<keyword evidence="6" id="KW-0464">Manganese</keyword>